<dbReference type="PRINTS" id="PR00411">
    <property type="entry name" value="PNDRDTASEI"/>
</dbReference>
<gene>
    <name evidence="11 13" type="primary">mnmG</name>
    <name evidence="11" type="synonym">gidA</name>
    <name evidence="13" type="ORF">Q4F19_16580</name>
</gene>
<evidence type="ECO:0000256" key="7">
    <source>
        <dbReference type="ARBA" id="ARBA00022827"/>
    </source>
</evidence>
<dbReference type="Pfam" id="PF13932">
    <property type="entry name" value="SAM_GIDA_C"/>
    <property type="match status" value="1"/>
</dbReference>
<feature type="domain" description="tRNA uridine 5-carboxymethylaminomethyl modification enzyme C-terminal subdomain" evidence="12">
    <location>
        <begin position="514"/>
        <end position="586"/>
    </location>
</feature>
<comment type="caution">
    <text evidence="11">Lacks conserved residue(s) required for the propagation of feature annotation.</text>
</comment>
<dbReference type="InterPro" id="IPR047001">
    <property type="entry name" value="MnmG_C_subdom"/>
</dbReference>
<evidence type="ECO:0000256" key="6">
    <source>
        <dbReference type="ARBA" id="ARBA00022694"/>
    </source>
</evidence>
<evidence type="ECO:0000256" key="5">
    <source>
        <dbReference type="ARBA" id="ARBA00022630"/>
    </source>
</evidence>
<keyword evidence="7 11" id="KW-0274">FAD</keyword>
<comment type="function">
    <text evidence="2 11">NAD-binding protein involved in the addition of a carboxymethylaminomethyl (cmnm) group at the wobble position (U34) of certain tRNAs, forming tRNA-cmnm(5)s(2)U34.</text>
</comment>
<dbReference type="InterPro" id="IPR026904">
    <property type="entry name" value="MnmG_C"/>
</dbReference>
<dbReference type="InterPro" id="IPR040131">
    <property type="entry name" value="MnmG_N"/>
</dbReference>
<dbReference type="PANTHER" id="PTHR11806:SF0">
    <property type="entry name" value="PROTEIN MTO1 HOMOLOG, MITOCHONDRIAL"/>
    <property type="match status" value="1"/>
</dbReference>
<comment type="subunit">
    <text evidence="9 11">Homodimer. Heterotetramer of two MnmE and two MnmG subunits.</text>
</comment>
<dbReference type="Proteomes" id="UP001169764">
    <property type="component" value="Unassembled WGS sequence"/>
</dbReference>
<keyword evidence="11" id="KW-0963">Cytoplasm</keyword>
<evidence type="ECO:0000259" key="12">
    <source>
        <dbReference type="SMART" id="SM01228"/>
    </source>
</evidence>
<dbReference type="InterPro" id="IPR004416">
    <property type="entry name" value="MnmG"/>
</dbReference>
<dbReference type="Pfam" id="PF01134">
    <property type="entry name" value="GIDA"/>
    <property type="match status" value="1"/>
</dbReference>
<keyword evidence="8 11" id="KW-0520">NAD</keyword>
<dbReference type="InterPro" id="IPR044920">
    <property type="entry name" value="MnmG_C_subdom_sf"/>
</dbReference>
<proteinExistence type="inferred from homology"/>
<evidence type="ECO:0000256" key="8">
    <source>
        <dbReference type="ARBA" id="ARBA00023027"/>
    </source>
</evidence>
<dbReference type="InterPro" id="IPR020595">
    <property type="entry name" value="MnmG-rel_CS"/>
</dbReference>
<dbReference type="SMART" id="SM01228">
    <property type="entry name" value="GIDA_assoc_3"/>
    <property type="match status" value="1"/>
</dbReference>
<dbReference type="InterPro" id="IPR036188">
    <property type="entry name" value="FAD/NAD-bd_sf"/>
</dbReference>
<accession>A0ABT8YDZ1</accession>
<protein>
    <recommendedName>
        <fullName evidence="4 11">tRNA uridine 5-carboxymethylaminomethyl modification enzyme MnmG</fullName>
    </recommendedName>
    <alternativeName>
        <fullName evidence="10 11">Glucose-inhibited division protein A</fullName>
    </alternativeName>
</protein>
<comment type="similarity">
    <text evidence="3 11">Belongs to the MnmG family.</text>
</comment>
<feature type="binding site" evidence="11">
    <location>
        <begin position="269"/>
        <end position="283"/>
    </location>
    <ligand>
        <name>NAD(+)</name>
        <dbReference type="ChEBI" id="CHEBI:57540"/>
    </ligand>
</feature>
<comment type="subcellular location">
    <subcellularLocation>
        <location evidence="11">Cytoplasm</location>
    </subcellularLocation>
</comment>
<organism evidence="13 14">
    <name type="scientific">Sphingomonas natans</name>
    <dbReference type="NCBI Taxonomy" id="3063330"/>
    <lineage>
        <taxon>Bacteria</taxon>
        <taxon>Pseudomonadati</taxon>
        <taxon>Pseudomonadota</taxon>
        <taxon>Alphaproteobacteria</taxon>
        <taxon>Sphingomonadales</taxon>
        <taxon>Sphingomonadaceae</taxon>
        <taxon>Sphingomonas</taxon>
    </lineage>
</organism>
<keyword evidence="14" id="KW-1185">Reference proteome</keyword>
<evidence type="ECO:0000256" key="2">
    <source>
        <dbReference type="ARBA" id="ARBA00003717"/>
    </source>
</evidence>
<keyword evidence="5 11" id="KW-0285">Flavoprotein</keyword>
<dbReference type="Gene3D" id="1.10.150.570">
    <property type="entry name" value="GidA associated domain, C-terminal subdomain"/>
    <property type="match status" value="1"/>
</dbReference>
<name>A0ABT8YDZ1_9SPHN</name>
<reference evidence="13" key="1">
    <citation type="submission" date="2023-07" db="EMBL/GenBank/DDBJ databases">
        <authorList>
            <person name="Kim M."/>
        </authorList>
    </citation>
    <scope>NUCLEOTIDE SEQUENCE</scope>
    <source>
        <strain evidence="13">BIUV-7</strain>
    </source>
</reference>
<comment type="cofactor">
    <cofactor evidence="1 11">
        <name>FAD</name>
        <dbReference type="ChEBI" id="CHEBI:57692"/>
    </cofactor>
</comment>
<sequence>MLGADVIIIGGGHAGVEAAAAVARIGASAILVTARADMIGAMSCNPAIGGIGKGHLVRELDACDGLMARAADRAAIHYRMLNRSKGPAVRGPRIQADRKRFRAAIQREIAALTNLAIVEASVTELLLDSRRITGVRLADGRAVHAGAVVLATGTFLGGRLHFGMETCDGGRIGEPGAHPLARQIAALGLPVARLKTGTPPRLDGRMIDWAALETQPSDEEPWTFSSASAARPLPQIACAITRTSAATHDVIRANLDRSPLYAGVIEGVGPRYCPSIEDKIVRFGDRDGHQIFLEPEGLDDPAVYPNGLSTSLPCDVQQALIATIPGLERAEILQPGYAVEYDHIDPRVLDHTLGVRDVPGLYCAGQINGTTGYEEAAAQGMVAGLGAARHVAGTTPAIFDRTQSYIGVMIDDLTLQGVTEPYRMLTARAEYRLHLRADNAMSRLGRFAQEVGLASPDRSAAIDRHIEALATAASLLVPHKEAILRGLDAATVARSDPGLSSVQPTVLEEAVADLAYRPYVERQRREQIARRVGDEAIPLQRIANFGTVAGLSNEMVERLDRARPATLADAGRVRGITPAALTAILAAVRRAA</sequence>
<evidence type="ECO:0000256" key="9">
    <source>
        <dbReference type="ARBA" id="ARBA00025948"/>
    </source>
</evidence>
<evidence type="ECO:0000313" key="14">
    <source>
        <dbReference type="Proteomes" id="UP001169764"/>
    </source>
</evidence>
<evidence type="ECO:0000256" key="11">
    <source>
        <dbReference type="HAMAP-Rule" id="MF_00129"/>
    </source>
</evidence>
<comment type="caution">
    <text evidence="13">The sequence shown here is derived from an EMBL/GenBank/DDBJ whole genome shotgun (WGS) entry which is preliminary data.</text>
</comment>
<evidence type="ECO:0000256" key="10">
    <source>
        <dbReference type="ARBA" id="ARBA00031800"/>
    </source>
</evidence>
<dbReference type="PANTHER" id="PTHR11806">
    <property type="entry name" value="GLUCOSE INHIBITED DIVISION PROTEIN A"/>
    <property type="match status" value="1"/>
</dbReference>
<evidence type="ECO:0000256" key="4">
    <source>
        <dbReference type="ARBA" id="ARBA00020461"/>
    </source>
</evidence>
<evidence type="ECO:0000313" key="13">
    <source>
        <dbReference type="EMBL" id="MDO6416008.1"/>
    </source>
</evidence>
<dbReference type="PROSITE" id="PS01280">
    <property type="entry name" value="GIDA_1"/>
    <property type="match status" value="1"/>
</dbReference>
<feature type="binding site" evidence="11">
    <location>
        <begin position="10"/>
        <end position="15"/>
    </location>
    <ligand>
        <name>FAD</name>
        <dbReference type="ChEBI" id="CHEBI:57692"/>
    </ligand>
</feature>
<evidence type="ECO:0000256" key="1">
    <source>
        <dbReference type="ARBA" id="ARBA00001974"/>
    </source>
</evidence>
<dbReference type="NCBIfam" id="TIGR00136">
    <property type="entry name" value="mnmG_gidA"/>
    <property type="match status" value="1"/>
</dbReference>
<evidence type="ECO:0000256" key="3">
    <source>
        <dbReference type="ARBA" id="ARBA00007653"/>
    </source>
</evidence>
<dbReference type="SUPFAM" id="SSF51905">
    <property type="entry name" value="FAD/NAD(P)-binding domain"/>
    <property type="match status" value="1"/>
</dbReference>
<dbReference type="RefSeq" id="WP_303544846.1">
    <property type="nucleotide sequence ID" value="NZ_JAUOTP010000008.1"/>
</dbReference>
<dbReference type="HAMAP" id="MF_00129">
    <property type="entry name" value="MnmG_GidA"/>
    <property type="match status" value="1"/>
</dbReference>
<dbReference type="InterPro" id="IPR002218">
    <property type="entry name" value="MnmG-rel"/>
</dbReference>
<keyword evidence="6 11" id="KW-0819">tRNA processing</keyword>
<dbReference type="Gene3D" id="3.50.50.60">
    <property type="entry name" value="FAD/NAD(P)-binding domain"/>
    <property type="match status" value="2"/>
</dbReference>
<dbReference type="EMBL" id="JAUOTP010000008">
    <property type="protein sequence ID" value="MDO6416008.1"/>
    <property type="molecule type" value="Genomic_DNA"/>
</dbReference>